<organism evidence="1 2">
    <name type="scientific">Acetobacter thailandicus</name>
    <dbReference type="NCBI Taxonomy" id="1502842"/>
    <lineage>
        <taxon>Bacteria</taxon>
        <taxon>Pseudomonadati</taxon>
        <taxon>Pseudomonadota</taxon>
        <taxon>Alphaproteobacteria</taxon>
        <taxon>Acetobacterales</taxon>
        <taxon>Acetobacteraceae</taxon>
        <taxon>Acetobacter</taxon>
    </lineage>
</organism>
<dbReference type="EMBL" id="JAPIUZ010000001">
    <property type="protein sequence ID" value="MCX2563292.1"/>
    <property type="molecule type" value="Genomic_DNA"/>
</dbReference>
<evidence type="ECO:0000313" key="2">
    <source>
        <dbReference type="Proteomes" id="UP001301152"/>
    </source>
</evidence>
<reference evidence="1 2" key="1">
    <citation type="submission" date="2022-11" db="EMBL/GenBank/DDBJ databases">
        <title>Genome sequencing of Acetobacter type strain.</title>
        <authorList>
            <person name="Heo J."/>
            <person name="Lee D."/>
            <person name="Han B.-H."/>
            <person name="Hong S.-B."/>
            <person name="Kwon S.-W."/>
        </authorList>
    </citation>
    <scope>NUCLEOTIDE SEQUENCE [LARGE SCALE GENOMIC DNA]</scope>
    <source>
        <strain evidence="1 2">KACC 21253</strain>
    </source>
</reference>
<name>A0ABT3QDB6_9PROT</name>
<dbReference type="Proteomes" id="UP001301152">
    <property type="component" value="Unassembled WGS sequence"/>
</dbReference>
<comment type="caution">
    <text evidence="1">The sequence shown here is derived from an EMBL/GenBank/DDBJ whole genome shotgun (WGS) entry which is preliminary data.</text>
</comment>
<evidence type="ECO:0000313" key="1">
    <source>
        <dbReference type="EMBL" id="MCX2563292.1"/>
    </source>
</evidence>
<dbReference type="RefSeq" id="WP_173559042.1">
    <property type="nucleotide sequence ID" value="NZ_JAERKY010000002.1"/>
</dbReference>
<gene>
    <name evidence="1" type="ORF">OQ497_04855</name>
</gene>
<protein>
    <submittedName>
        <fullName evidence="1">Uncharacterized protein</fullName>
    </submittedName>
</protein>
<proteinExistence type="predicted"/>
<keyword evidence="2" id="KW-1185">Reference proteome</keyword>
<accession>A0ABT3QDB6</accession>
<sequence>MCDTDPHSYDCADPNTLIGTPFLAHSLVDTAELWSFLHPFATLDERRKLLVQVAQLLGVDSIS</sequence>